<dbReference type="PANTHER" id="PTHR22625:SF70">
    <property type="entry name" value="PLEXIN A, ISOFORM A"/>
    <property type="match status" value="1"/>
</dbReference>
<dbReference type="SMART" id="SM00630">
    <property type="entry name" value="Sema"/>
    <property type="match status" value="1"/>
</dbReference>
<dbReference type="PANTHER" id="PTHR22625">
    <property type="entry name" value="PLEXIN"/>
    <property type="match status" value="1"/>
</dbReference>
<keyword evidence="4" id="KW-1185">Reference proteome</keyword>
<accession>A0A443RYA0</accession>
<evidence type="ECO:0000259" key="2">
    <source>
        <dbReference type="PROSITE" id="PS51004"/>
    </source>
</evidence>
<dbReference type="FunFam" id="2.130.10.10:FF:000451">
    <property type="entry name" value="Plexin A4, B"/>
    <property type="match status" value="1"/>
</dbReference>
<dbReference type="VEuPathDB" id="VectorBase:LDEU011912"/>
<organism evidence="3 4">
    <name type="scientific">Leptotrombidium deliense</name>
    <dbReference type="NCBI Taxonomy" id="299467"/>
    <lineage>
        <taxon>Eukaryota</taxon>
        <taxon>Metazoa</taxon>
        <taxon>Ecdysozoa</taxon>
        <taxon>Arthropoda</taxon>
        <taxon>Chelicerata</taxon>
        <taxon>Arachnida</taxon>
        <taxon>Acari</taxon>
        <taxon>Acariformes</taxon>
        <taxon>Trombidiformes</taxon>
        <taxon>Prostigmata</taxon>
        <taxon>Anystina</taxon>
        <taxon>Parasitengona</taxon>
        <taxon>Trombiculoidea</taxon>
        <taxon>Trombiculidae</taxon>
        <taxon>Leptotrombidium</taxon>
    </lineage>
</organism>
<feature type="domain" description="Sema" evidence="2">
    <location>
        <begin position="1"/>
        <end position="416"/>
    </location>
</feature>
<dbReference type="InterPro" id="IPR031148">
    <property type="entry name" value="Plexin"/>
</dbReference>
<dbReference type="GO" id="GO:0002116">
    <property type="term" value="C:semaphorin receptor complex"/>
    <property type="evidence" value="ECO:0007669"/>
    <property type="project" value="TreeGrafter"/>
</dbReference>
<reference evidence="3 4" key="1">
    <citation type="journal article" date="2018" name="Gigascience">
        <title>Genomes of trombidid mites reveal novel predicted allergens and laterally-transferred genes associated with secondary metabolism.</title>
        <authorList>
            <person name="Dong X."/>
            <person name="Chaisiri K."/>
            <person name="Xia D."/>
            <person name="Armstrong S.D."/>
            <person name="Fang Y."/>
            <person name="Donnelly M.J."/>
            <person name="Kadowaki T."/>
            <person name="McGarry J.W."/>
            <person name="Darby A.C."/>
            <person name="Makepeace B.L."/>
        </authorList>
    </citation>
    <scope>NUCLEOTIDE SEQUENCE [LARGE SCALE GENOMIC DNA]</scope>
    <source>
        <strain evidence="3">UoL-UT</strain>
    </source>
</reference>
<dbReference type="GO" id="GO:0005886">
    <property type="term" value="C:plasma membrane"/>
    <property type="evidence" value="ECO:0007669"/>
    <property type="project" value="TreeGrafter"/>
</dbReference>
<dbReference type="InterPro" id="IPR001627">
    <property type="entry name" value="Semap_dom"/>
</dbReference>
<protein>
    <submittedName>
        <fullName evidence="3">Plexin-A4-like protein</fullName>
    </submittedName>
</protein>
<dbReference type="InterPro" id="IPR015943">
    <property type="entry name" value="WD40/YVTN_repeat-like_dom_sf"/>
</dbReference>
<dbReference type="STRING" id="299467.A0A443RYA0"/>
<sequence length="416" mass="45324">MTVNDYTGQVYLGAVNKIYQLSNHLTLEASADMGPQDDSAECPVTQICSSTMKRKTDYWNKALVIDYPQSRLISCGSLFQGVCSVHKLDNVTHFETPANESVVANNATASTVAFIAHGPPKLPRMHVLYVGVSYTGNGPYRSDVPAVSSRSLDKSNMFAIATTGVTTGTRLLINSLSRDRYPIKYIYGFASKGFSYFVTVQKKSTEMPKPFLSKLVRICQKDVNYYSYTEVPLVCQFPDTVDYNLAQAAFVGRPGSELALSLGITAQDEVLFVVFAKSKDEGDVYNKPSSQSALCVYALSAIHRKFTQNIQHCFNGNGNQGLDFVNPSLGCVPTQVQINDDFCGMDVNTPLGGSMPIEAAPVLTFNDLLLTSVAATSTHDYTVAFLGTSNGHLKKAVVESVTSAFEYNDITIDRGK</sequence>
<dbReference type="Pfam" id="PF01403">
    <property type="entry name" value="Sema"/>
    <property type="match status" value="1"/>
</dbReference>
<dbReference type="CDD" id="cd11236">
    <property type="entry name" value="Sema_plexin_like"/>
    <property type="match status" value="1"/>
</dbReference>
<dbReference type="PROSITE" id="PS51004">
    <property type="entry name" value="SEMA"/>
    <property type="match status" value="1"/>
</dbReference>
<feature type="non-terminal residue" evidence="3">
    <location>
        <position position="416"/>
    </location>
</feature>
<dbReference type="InterPro" id="IPR036352">
    <property type="entry name" value="Semap_dom_sf"/>
</dbReference>
<name>A0A443RYA0_9ACAR</name>
<dbReference type="AlphaFoldDB" id="A0A443RYA0"/>
<dbReference type="SUPFAM" id="SSF101912">
    <property type="entry name" value="Sema domain"/>
    <property type="match status" value="1"/>
</dbReference>
<proteinExistence type="predicted"/>
<dbReference type="Gene3D" id="2.130.10.10">
    <property type="entry name" value="YVTN repeat-like/Quinoprotein amine dehydrogenase"/>
    <property type="match status" value="1"/>
</dbReference>
<dbReference type="OrthoDB" id="125363at2759"/>
<evidence type="ECO:0000256" key="1">
    <source>
        <dbReference type="PROSITE-ProRule" id="PRU00352"/>
    </source>
</evidence>
<evidence type="ECO:0000313" key="4">
    <source>
        <dbReference type="Proteomes" id="UP000288716"/>
    </source>
</evidence>
<dbReference type="GO" id="GO:0017154">
    <property type="term" value="F:semaphorin receptor activity"/>
    <property type="evidence" value="ECO:0007669"/>
    <property type="project" value="InterPro"/>
</dbReference>
<dbReference type="GO" id="GO:0030334">
    <property type="term" value="P:regulation of cell migration"/>
    <property type="evidence" value="ECO:0007669"/>
    <property type="project" value="TreeGrafter"/>
</dbReference>
<comment type="caution">
    <text evidence="1">Lacks conserved residue(s) required for the propagation of feature annotation.</text>
</comment>
<evidence type="ECO:0000313" key="3">
    <source>
        <dbReference type="EMBL" id="RWS20128.1"/>
    </source>
</evidence>
<dbReference type="EMBL" id="NCKV01019805">
    <property type="protein sequence ID" value="RWS20128.1"/>
    <property type="molecule type" value="Genomic_DNA"/>
</dbReference>
<comment type="caution">
    <text evidence="3">The sequence shown here is derived from an EMBL/GenBank/DDBJ whole genome shotgun (WGS) entry which is preliminary data.</text>
</comment>
<dbReference type="Proteomes" id="UP000288716">
    <property type="component" value="Unassembled WGS sequence"/>
</dbReference>
<gene>
    <name evidence="3" type="ORF">B4U80_06699</name>
</gene>